<protein>
    <recommendedName>
        <fullName evidence="4">Rod shape-determining protein MreD</fullName>
    </recommendedName>
</protein>
<dbReference type="AlphaFoldDB" id="A0A5B8ITR7"/>
<evidence type="ECO:0000313" key="3">
    <source>
        <dbReference type="Proteomes" id="UP000318483"/>
    </source>
</evidence>
<keyword evidence="1" id="KW-1133">Transmembrane helix</keyword>
<evidence type="ECO:0000256" key="1">
    <source>
        <dbReference type="SAM" id="Phobius"/>
    </source>
</evidence>
<dbReference type="Proteomes" id="UP000318483">
    <property type="component" value="Chromosome"/>
</dbReference>
<sequence length="179" mass="20167">MADNRLLDRVVHGLIYVGLCGCALFVRLLPLPPMLPNLPAPEIMLCLTLAWMLRRPDYLPAWLITVMFLLSDFFLYRPPGLNALIVTAICTLLRSRNPAPRPVPFTVEIALITGLVLSVVTANWLAQALLFIQHPSYWRTIAVVPVTVLAYPFTLALSHYVIGIRRLKPRYGRIRGLRA</sequence>
<keyword evidence="1" id="KW-0812">Transmembrane</keyword>
<feature type="transmembrane region" description="Helical" evidence="1">
    <location>
        <begin position="105"/>
        <end position="125"/>
    </location>
</feature>
<organism evidence="2 3">
    <name type="scientific">Qingshengfaniella alkalisoli</name>
    <dbReference type="NCBI Taxonomy" id="2599296"/>
    <lineage>
        <taxon>Bacteria</taxon>
        <taxon>Pseudomonadati</taxon>
        <taxon>Pseudomonadota</taxon>
        <taxon>Alphaproteobacteria</taxon>
        <taxon>Rhodobacterales</taxon>
        <taxon>Paracoccaceae</taxon>
        <taxon>Qingshengfaniella</taxon>
    </lineage>
</organism>
<dbReference type="EMBL" id="CP042261">
    <property type="protein sequence ID" value="QDY69612.1"/>
    <property type="molecule type" value="Genomic_DNA"/>
</dbReference>
<dbReference type="OrthoDB" id="7629477at2"/>
<keyword evidence="3" id="KW-1185">Reference proteome</keyword>
<keyword evidence="1" id="KW-0472">Membrane</keyword>
<dbReference type="RefSeq" id="WP_146364990.1">
    <property type="nucleotide sequence ID" value="NZ_CP042261.1"/>
</dbReference>
<dbReference type="KEGG" id="lit:FPZ52_08235"/>
<evidence type="ECO:0000313" key="2">
    <source>
        <dbReference type="EMBL" id="QDY69612.1"/>
    </source>
</evidence>
<proteinExistence type="predicted"/>
<dbReference type="PROSITE" id="PS51257">
    <property type="entry name" value="PROKAR_LIPOPROTEIN"/>
    <property type="match status" value="1"/>
</dbReference>
<reference evidence="2 3" key="1">
    <citation type="submission" date="2019-07" db="EMBL/GenBank/DDBJ databases">
        <title>Litoreibacter alkalisoli sp. nov., isolated from saline-alkaline soil.</title>
        <authorList>
            <person name="Wang S."/>
            <person name="Xu L."/>
            <person name="Xing Y.-T."/>
            <person name="Sun J.-Q."/>
        </authorList>
    </citation>
    <scope>NUCLEOTIDE SEQUENCE [LARGE SCALE GENOMIC DNA]</scope>
    <source>
        <strain evidence="2 3">LN3S51</strain>
    </source>
</reference>
<evidence type="ECO:0008006" key="4">
    <source>
        <dbReference type="Google" id="ProtNLM"/>
    </source>
</evidence>
<feature type="transmembrane region" description="Helical" evidence="1">
    <location>
        <begin position="6"/>
        <end position="26"/>
    </location>
</feature>
<feature type="transmembrane region" description="Helical" evidence="1">
    <location>
        <begin position="137"/>
        <end position="162"/>
    </location>
</feature>
<gene>
    <name evidence="2" type="ORF">FPZ52_08235</name>
</gene>
<name>A0A5B8ITR7_9RHOB</name>
<accession>A0A5B8ITR7</accession>